<evidence type="ECO:0000256" key="1">
    <source>
        <dbReference type="SAM" id="Phobius"/>
    </source>
</evidence>
<keyword evidence="1" id="KW-0472">Membrane</keyword>
<proteinExistence type="predicted"/>
<name>A0A9E9P2F8_9BURK</name>
<keyword evidence="3" id="KW-1185">Reference proteome</keyword>
<dbReference type="EMBL" id="CP098242">
    <property type="protein sequence ID" value="WAW09852.1"/>
    <property type="molecule type" value="Genomic_DNA"/>
</dbReference>
<keyword evidence="1" id="KW-1133">Transmembrane helix</keyword>
<dbReference type="KEGG" id="ovb:NB640_11620"/>
<feature type="transmembrane region" description="Helical" evidence="1">
    <location>
        <begin position="31"/>
        <end position="48"/>
    </location>
</feature>
<accession>A0A9E9P2F8</accession>
<feature type="transmembrane region" description="Helical" evidence="1">
    <location>
        <begin position="5"/>
        <end position="25"/>
    </location>
</feature>
<organism evidence="2 3">
    <name type="scientific">Oxalobacter vibrioformis</name>
    <dbReference type="NCBI Taxonomy" id="933080"/>
    <lineage>
        <taxon>Bacteria</taxon>
        <taxon>Pseudomonadati</taxon>
        <taxon>Pseudomonadota</taxon>
        <taxon>Betaproteobacteria</taxon>
        <taxon>Burkholderiales</taxon>
        <taxon>Oxalobacteraceae</taxon>
        <taxon>Oxalobacter</taxon>
    </lineage>
</organism>
<sequence>MRIALVIIVFLLVFFVLICVLVPLAKARLGGSWHIALPIVLIGLAFWVNNRIVNSLWRCTVCRQALSRLLGRSSLRPEMVENCPHCGYSCVVRKKPENGFFFMKKGGFKPPFLSGGLQAAGV</sequence>
<evidence type="ECO:0000313" key="2">
    <source>
        <dbReference type="EMBL" id="WAW09852.1"/>
    </source>
</evidence>
<dbReference type="Proteomes" id="UP001156215">
    <property type="component" value="Chromosome"/>
</dbReference>
<reference evidence="2" key="1">
    <citation type="journal article" date="2022" name="Front. Microbiol.">
        <title>New perspectives on an old grouping: The genomic and phenotypic variability of Oxalobacter formigenes and the implications for calcium oxalate stone prevention.</title>
        <authorList>
            <person name="Chmiel J.A."/>
            <person name="Carr C."/>
            <person name="Stuivenberg G.A."/>
            <person name="Venema R."/>
            <person name="Chanyi R.M."/>
            <person name="Al K.F."/>
            <person name="Giguere D."/>
            <person name="Say H."/>
            <person name="Akouris P.P."/>
            <person name="Dominguez Romero S.A."/>
            <person name="Kwong A."/>
            <person name="Tai V."/>
            <person name="Koval S.F."/>
            <person name="Razvi H."/>
            <person name="Bjazevic J."/>
            <person name="Burton J.P."/>
        </authorList>
    </citation>
    <scope>NUCLEOTIDE SEQUENCE</scope>
    <source>
        <strain evidence="2">WoOx3</strain>
    </source>
</reference>
<keyword evidence="1" id="KW-0812">Transmembrane</keyword>
<gene>
    <name evidence="2" type="ORF">NB640_11620</name>
</gene>
<evidence type="ECO:0000313" key="3">
    <source>
        <dbReference type="Proteomes" id="UP001156215"/>
    </source>
</evidence>
<dbReference type="AlphaFoldDB" id="A0A9E9P2F8"/>
<protein>
    <submittedName>
        <fullName evidence="2">Uncharacterized protein</fullName>
    </submittedName>
</protein>
<dbReference type="RefSeq" id="WP_269308856.1">
    <property type="nucleotide sequence ID" value="NZ_CP098242.1"/>
</dbReference>